<sequence length="229" mass="25461">MARLICRSRWLPLLCLSVGVQAQSATPERTLLVKFTPQYVVVSGYWLEVEQPWYQRAGQSLAFTPQVYYGLTGQPDRSSPKAPSLTEHPEKVRGVGLQVVHRRYLGATKAGYPAGSYISYGPTFQHFVVSADELGWQEVIGPTGLPQQQYVNERREKINRYGATVQVGYQAPLLPGRVFVDLYAGAGWRTSHSRVGSEKVSSQYKSGPSNYGHEGFYFPAGFKIGVALR</sequence>
<feature type="signal peptide" evidence="1">
    <location>
        <begin position="1"/>
        <end position="22"/>
    </location>
</feature>
<dbReference type="EMBL" id="CP094669">
    <property type="protein sequence ID" value="UOG76561.1"/>
    <property type="molecule type" value="Genomic_DNA"/>
</dbReference>
<keyword evidence="3" id="KW-1185">Reference proteome</keyword>
<reference evidence="2 3" key="1">
    <citation type="submission" date="2022-03" db="EMBL/GenBank/DDBJ databases">
        <title>Hymenobactersp. isolated from the air.</title>
        <authorList>
            <person name="Won M."/>
            <person name="Kwon S.-W."/>
        </authorList>
    </citation>
    <scope>NUCLEOTIDE SEQUENCE [LARGE SCALE GENOMIC DNA]</scope>
    <source>
        <strain evidence="2 3">KACC 21982</strain>
    </source>
</reference>
<feature type="chain" id="PRO_5046486151" description="DUF3575 domain-containing protein" evidence="1">
    <location>
        <begin position="23"/>
        <end position="229"/>
    </location>
</feature>
<name>A0ABY4D2M8_9BACT</name>
<accession>A0ABY4D2M8</accession>
<organism evidence="2 3">
    <name type="scientific">Hymenobacter tibetensis</name>
    <dbReference type="NCBI Taxonomy" id="497967"/>
    <lineage>
        <taxon>Bacteria</taxon>
        <taxon>Pseudomonadati</taxon>
        <taxon>Bacteroidota</taxon>
        <taxon>Cytophagia</taxon>
        <taxon>Cytophagales</taxon>
        <taxon>Hymenobacteraceae</taxon>
        <taxon>Hymenobacter</taxon>
    </lineage>
</organism>
<evidence type="ECO:0008006" key="4">
    <source>
        <dbReference type="Google" id="ProtNLM"/>
    </source>
</evidence>
<evidence type="ECO:0000313" key="3">
    <source>
        <dbReference type="Proteomes" id="UP000831113"/>
    </source>
</evidence>
<proteinExistence type="predicted"/>
<gene>
    <name evidence="2" type="ORF">MTX78_08155</name>
</gene>
<keyword evidence="1" id="KW-0732">Signal</keyword>
<dbReference type="Proteomes" id="UP000831113">
    <property type="component" value="Chromosome"/>
</dbReference>
<protein>
    <recommendedName>
        <fullName evidence="4">DUF3575 domain-containing protein</fullName>
    </recommendedName>
</protein>
<dbReference type="RefSeq" id="WP_243801572.1">
    <property type="nucleotide sequence ID" value="NZ_CP094669.1"/>
</dbReference>
<evidence type="ECO:0000256" key="1">
    <source>
        <dbReference type="SAM" id="SignalP"/>
    </source>
</evidence>
<evidence type="ECO:0000313" key="2">
    <source>
        <dbReference type="EMBL" id="UOG76561.1"/>
    </source>
</evidence>